<sequence length="42" mass="4830">MVNILNLAEVQEQKQIDEITNCIVDSLINEVEKSLSKTKIER</sequence>
<gene>
    <name evidence="1" type="ORF">ONT16_07005</name>
</gene>
<proteinExistence type="predicted"/>
<accession>A0AAP3F7N4</accession>
<dbReference type="AlphaFoldDB" id="A0AAP3F7N4"/>
<dbReference type="Proteomes" id="UP001209344">
    <property type="component" value="Unassembled WGS sequence"/>
</dbReference>
<protein>
    <submittedName>
        <fullName evidence="1">Uncharacterized protein</fullName>
    </submittedName>
</protein>
<dbReference type="EMBL" id="JAPDVK010000002">
    <property type="protein sequence ID" value="MCW4128003.1"/>
    <property type="molecule type" value="Genomic_DNA"/>
</dbReference>
<reference evidence="1" key="1">
    <citation type="submission" date="2022-11" db="EMBL/GenBank/DDBJ databases">
        <title>Genomic repertoires linked with pathogenic potency of arthritogenic Prevotella copri isolated from the gut of rheumatoid arthritis patients.</title>
        <authorList>
            <person name="Nii T."/>
            <person name="Maeda Y."/>
            <person name="Motooka D."/>
            <person name="Naito M."/>
            <person name="Matsumoto Y."/>
            <person name="Ogawa T."/>
            <person name="Oguro-Igashira E."/>
            <person name="Kishikawa T."/>
            <person name="Yamashita M."/>
            <person name="Koizumi S."/>
            <person name="Kurakawa T."/>
            <person name="Okumura R."/>
            <person name="Kayama H."/>
            <person name="Murakami M."/>
            <person name="Sakaguchi T."/>
            <person name="Das B."/>
            <person name="Nakamura S."/>
            <person name="Okada Y."/>
            <person name="Kumanogoh A."/>
            <person name="Takeda K."/>
        </authorList>
    </citation>
    <scope>NUCLEOTIDE SEQUENCE</scope>
    <source>
        <strain evidence="1">F3-75</strain>
    </source>
</reference>
<evidence type="ECO:0000313" key="2">
    <source>
        <dbReference type="Proteomes" id="UP001209344"/>
    </source>
</evidence>
<name>A0AAP3F7N4_9BACT</name>
<organism evidence="1 2">
    <name type="scientific">Segatella copri</name>
    <dbReference type="NCBI Taxonomy" id="165179"/>
    <lineage>
        <taxon>Bacteria</taxon>
        <taxon>Pseudomonadati</taxon>
        <taxon>Bacteroidota</taxon>
        <taxon>Bacteroidia</taxon>
        <taxon>Bacteroidales</taxon>
        <taxon>Prevotellaceae</taxon>
        <taxon>Segatella</taxon>
    </lineage>
</organism>
<dbReference type="RefSeq" id="WP_264965882.1">
    <property type="nucleotide sequence ID" value="NZ_JAPDVK010000002.1"/>
</dbReference>
<evidence type="ECO:0000313" key="1">
    <source>
        <dbReference type="EMBL" id="MCW4128003.1"/>
    </source>
</evidence>
<comment type="caution">
    <text evidence="1">The sequence shown here is derived from an EMBL/GenBank/DDBJ whole genome shotgun (WGS) entry which is preliminary data.</text>
</comment>